<evidence type="ECO:0008006" key="3">
    <source>
        <dbReference type="Google" id="ProtNLM"/>
    </source>
</evidence>
<keyword evidence="2" id="KW-1185">Reference proteome</keyword>
<dbReference type="PANTHER" id="PTHR14097">
    <property type="entry name" value="OXIDOREDUCTASE HTATIP2"/>
    <property type="match status" value="1"/>
</dbReference>
<dbReference type="Gene3D" id="3.40.50.720">
    <property type="entry name" value="NAD(P)-binding Rossmann-like Domain"/>
    <property type="match status" value="1"/>
</dbReference>
<protein>
    <recommendedName>
        <fullName evidence="3">NAD(P)-binding domain-containing protein</fullName>
    </recommendedName>
</protein>
<sequence length="229" mass="25473">MKFIVTGSTGFVGGEVLSQCLRNPAVTSVIALSRRNLPEALTKDPKLNVVIMKDFNSYPNSVMQEMKGADACIWCMGTTAGDKALEVDYPLAFGNAFSETLPESKKKFRYIHLSGAATERNQDKQLWFKSEMRKMKGHNEQNMLSFATKPETEGLWETLIVKASFVIQKDLKSPRDVMGWMLGTKACIRVDELAATMIDAGLNGWKENTLQDNAAMVAKGREVLEIQGR</sequence>
<evidence type="ECO:0000313" key="2">
    <source>
        <dbReference type="Proteomes" id="UP000184330"/>
    </source>
</evidence>
<dbReference type="AlphaFoldDB" id="A0A1L7X7L0"/>
<dbReference type="InterPro" id="IPR036291">
    <property type="entry name" value="NAD(P)-bd_dom_sf"/>
</dbReference>
<evidence type="ECO:0000313" key="1">
    <source>
        <dbReference type="EMBL" id="CZR61004.1"/>
    </source>
</evidence>
<dbReference type="EMBL" id="FJOG01000017">
    <property type="protein sequence ID" value="CZR61004.1"/>
    <property type="molecule type" value="Genomic_DNA"/>
</dbReference>
<dbReference type="PANTHER" id="PTHR14097:SF9">
    <property type="entry name" value="EPIMERASE, PUTATIVE (AFU_ORTHOLOGUE AFUA_8G07320)-RELATED"/>
    <property type="match status" value="1"/>
</dbReference>
<reference evidence="1 2" key="1">
    <citation type="submission" date="2016-03" db="EMBL/GenBank/DDBJ databases">
        <authorList>
            <person name="Ploux O."/>
        </authorList>
    </citation>
    <scope>NUCLEOTIDE SEQUENCE [LARGE SCALE GENOMIC DNA]</scope>
    <source>
        <strain evidence="1 2">UAMH 11012</strain>
    </source>
</reference>
<organism evidence="1 2">
    <name type="scientific">Phialocephala subalpina</name>
    <dbReference type="NCBI Taxonomy" id="576137"/>
    <lineage>
        <taxon>Eukaryota</taxon>
        <taxon>Fungi</taxon>
        <taxon>Dikarya</taxon>
        <taxon>Ascomycota</taxon>
        <taxon>Pezizomycotina</taxon>
        <taxon>Leotiomycetes</taxon>
        <taxon>Helotiales</taxon>
        <taxon>Mollisiaceae</taxon>
        <taxon>Phialocephala</taxon>
        <taxon>Phialocephala fortinii species complex</taxon>
    </lineage>
</organism>
<accession>A0A1L7X7L0</accession>
<name>A0A1L7X7L0_9HELO</name>
<dbReference type="Proteomes" id="UP000184330">
    <property type="component" value="Unassembled WGS sequence"/>
</dbReference>
<proteinExistence type="predicted"/>
<dbReference type="SUPFAM" id="SSF51735">
    <property type="entry name" value="NAD(P)-binding Rossmann-fold domains"/>
    <property type="match status" value="1"/>
</dbReference>
<dbReference type="OrthoDB" id="3535423at2759"/>
<gene>
    <name evidence="1" type="ORF">PAC_10900</name>
</gene>